<dbReference type="Proteomes" id="UP001355653">
    <property type="component" value="Unassembled WGS sequence"/>
</dbReference>
<dbReference type="EMBL" id="JAROBY010000026">
    <property type="protein sequence ID" value="MEB4795524.1"/>
    <property type="molecule type" value="Genomic_DNA"/>
</dbReference>
<dbReference type="RefSeq" id="WP_127452556.1">
    <property type="nucleotide sequence ID" value="NZ_JAROBY010000026.1"/>
</dbReference>
<gene>
    <name evidence="1" type="ORF">P5G65_16610</name>
</gene>
<protein>
    <submittedName>
        <fullName evidence="1">DUF5995 family protein</fullName>
    </submittedName>
</protein>
<name>A0ABU6DCN4_9BACL</name>
<comment type="caution">
    <text evidence="1">The sequence shown here is derived from an EMBL/GenBank/DDBJ whole genome shotgun (WGS) entry which is preliminary data.</text>
</comment>
<organism evidence="1 2">
    <name type="scientific">Paenibacillus chondroitinus</name>
    <dbReference type="NCBI Taxonomy" id="59842"/>
    <lineage>
        <taxon>Bacteria</taxon>
        <taxon>Bacillati</taxon>
        <taxon>Bacillota</taxon>
        <taxon>Bacilli</taxon>
        <taxon>Bacillales</taxon>
        <taxon>Paenibacillaceae</taxon>
        <taxon>Paenibacillus</taxon>
    </lineage>
</organism>
<accession>A0ABU6DCN4</accession>
<reference evidence="1 2" key="1">
    <citation type="submission" date="2023-03" db="EMBL/GenBank/DDBJ databases">
        <title>Bacillus Genome Sequencing.</title>
        <authorList>
            <person name="Dunlap C."/>
        </authorList>
    </citation>
    <scope>NUCLEOTIDE SEQUENCE [LARGE SCALE GENOMIC DNA]</scope>
    <source>
        <strain evidence="1 2">NRS-1351</strain>
    </source>
</reference>
<evidence type="ECO:0000313" key="1">
    <source>
        <dbReference type="EMBL" id="MEB4795524.1"/>
    </source>
</evidence>
<keyword evidence="2" id="KW-1185">Reference proteome</keyword>
<evidence type="ECO:0000313" key="2">
    <source>
        <dbReference type="Proteomes" id="UP001355653"/>
    </source>
</evidence>
<dbReference type="Pfam" id="PF19458">
    <property type="entry name" value="DUF5995"/>
    <property type="match status" value="1"/>
</dbReference>
<sequence length="257" mass="30547">MEFVSNQVQHVQTMNHVIDVMRQRLHVFQESGDHRAVFHRVYLLMTQEMQKRLASGFFQDTVWMERVLVGFAKFYFNAMDVYEAGLPCSPAWELAFREAAVKYGFVLQDALLGINAHINNDLPLALYMILSEDQAWPDARIMLKRRRDHELINDVLADLVDQVQDELTLHYARLIGVIDRIMWRRDESLSKFILTHCRTTVWHNTELLLDASNEEQWVIERRRIERDAYAIGQKVAYYRPFRFMKKLAPLSRRGRWF</sequence>
<dbReference type="InterPro" id="IPR046037">
    <property type="entry name" value="DUF5995"/>
</dbReference>
<proteinExistence type="predicted"/>